<evidence type="ECO:0000256" key="2">
    <source>
        <dbReference type="ARBA" id="ARBA00022741"/>
    </source>
</evidence>
<keyword evidence="3 5" id="KW-0067">ATP-binding</keyword>
<dbReference type="PROSITE" id="PS50893">
    <property type="entry name" value="ABC_TRANSPORTER_2"/>
    <property type="match status" value="1"/>
</dbReference>
<keyword evidence="1" id="KW-0813">Transport</keyword>
<proteinExistence type="predicted"/>
<dbReference type="InterPro" id="IPR051782">
    <property type="entry name" value="ABC_Transporter_VariousFunc"/>
</dbReference>
<dbReference type="STRING" id="702114.A1355_13065"/>
<reference evidence="6" key="1">
    <citation type="submission" date="2016-03" db="EMBL/GenBank/DDBJ databases">
        <authorList>
            <person name="Heylen K."/>
            <person name="De Vos P."/>
            <person name="Vekeman B."/>
        </authorList>
    </citation>
    <scope>NUCLEOTIDE SEQUENCE [LARGE SCALE GENOMIC DNA]</scope>
    <source>
        <strain evidence="6">R-45383</strain>
    </source>
</reference>
<dbReference type="OrthoDB" id="9778547at2"/>
<dbReference type="EMBL" id="LUUK01000205">
    <property type="protein sequence ID" value="OAI13967.1"/>
    <property type="molecule type" value="Genomic_DNA"/>
</dbReference>
<keyword evidence="2" id="KW-0547">Nucleotide-binding</keyword>
<dbReference type="SUPFAM" id="SSF52540">
    <property type="entry name" value="P-loop containing nucleoside triphosphate hydrolases"/>
    <property type="match status" value="1"/>
</dbReference>
<gene>
    <name evidence="5" type="ORF">A1355_13065</name>
</gene>
<dbReference type="PANTHER" id="PTHR42939:SF1">
    <property type="entry name" value="ABC TRANSPORTER ATP-BINDING PROTEIN ALBC-RELATED"/>
    <property type="match status" value="1"/>
</dbReference>
<sequence length="242" mass="26449">MLEACDLSKRYGSHLALDRLNLQVKAGEIFCLLGANGAGKTTTIHLFLNFIKPSAGVARIAGLDVSQNPDQVRQRVAYLPENVALYPRLSGLENLDYFSRLSGHRYDKTRLRDFLCRAGLPDEAVDRPVAAYSKGMRQKVGIAMACAKEAQVLLLDEPTSGLDPQAAYEFSNLLVKLANAGVAILMATHDLFRVKETGHRAGIMKVGQLLTVLKTADTSAADLERIYLDYMRAGLRAAEPVS</sequence>
<organism evidence="5 6">
    <name type="scientific">Methylomonas koyamae</name>
    <dbReference type="NCBI Taxonomy" id="702114"/>
    <lineage>
        <taxon>Bacteria</taxon>
        <taxon>Pseudomonadati</taxon>
        <taxon>Pseudomonadota</taxon>
        <taxon>Gammaproteobacteria</taxon>
        <taxon>Methylococcales</taxon>
        <taxon>Methylococcaceae</taxon>
        <taxon>Methylomonas</taxon>
    </lineage>
</organism>
<dbReference type="PANTHER" id="PTHR42939">
    <property type="entry name" value="ABC TRANSPORTER ATP-BINDING PROTEIN ALBC-RELATED"/>
    <property type="match status" value="1"/>
</dbReference>
<accession>A0A177N7T4</accession>
<evidence type="ECO:0000256" key="1">
    <source>
        <dbReference type="ARBA" id="ARBA00022448"/>
    </source>
</evidence>
<dbReference type="GO" id="GO:0005524">
    <property type="term" value="F:ATP binding"/>
    <property type="evidence" value="ECO:0007669"/>
    <property type="project" value="UniProtKB-KW"/>
</dbReference>
<dbReference type="Proteomes" id="UP000077628">
    <property type="component" value="Unassembled WGS sequence"/>
</dbReference>
<dbReference type="SMART" id="SM00382">
    <property type="entry name" value="AAA"/>
    <property type="match status" value="1"/>
</dbReference>
<dbReference type="InterPro" id="IPR003439">
    <property type="entry name" value="ABC_transporter-like_ATP-bd"/>
</dbReference>
<dbReference type="CDD" id="cd03230">
    <property type="entry name" value="ABC_DR_subfamily_A"/>
    <property type="match status" value="1"/>
</dbReference>
<protein>
    <submittedName>
        <fullName evidence="5">ABC transporter ATP-binding protein</fullName>
    </submittedName>
</protein>
<evidence type="ECO:0000256" key="3">
    <source>
        <dbReference type="ARBA" id="ARBA00022840"/>
    </source>
</evidence>
<keyword evidence="6" id="KW-1185">Reference proteome</keyword>
<dbReference type="InterPro" id="IPR003593">
    <property type="entry name" value="AAA+_ATPase"/>
</dbReference>
<evidence type="ECO:0000313" key="5">
    <source>
        <dbReference type="EMBL" id="OAI13967.1"/>
    </source>
</evidence>
<evidence type="ECO:0000313" key="6">
    <source>
        <dbReference type="Proteomes" id="UP000077628"/>
    </source>
</evidence>
<dbReference type="Gene3D" id="3.40.50.300">
    <property type="entry name" value="P-loop containing nucleotide triphosphate hydrolases"/>
    <property type="match status" value="1"/>
</dbReference>
<dbReference type="GO" id="GO:0016887">
    <property type="term" value="F:ATP hydrolysis activity"/>
    <property type="evidence" value="ECO:0007669"/>
    <property type="project" value="InterPro"/>
</dbReference>
<feature type="domain" description="ABC transporter" evidence="4">
    <location>
        <begin position="2"/>
        <end position="231"/>
    </location>
</feature>
<comment type="caution">
    <text evidence="5">The sequence shown here is derived from an EMBL/GenBank/DDBJ whole genome shotgun (WGS) entry which is preliminary data.</text>
</comment>
<name>A0A177N7T4_9GAMM</name>
<dbReference type="Pfam" id="PF00005">
    <property type="entry name" value="ABC_tran"/>
    <property type="match status" value="1"/>
</dbReference>
<evidence type="ECO:0000259" key="4">
    <source>
        <dbReference type="PROSITE" id="PS50893"/>
    </source>
</evidence>
<dbReference type="AlphaFoldDB" id="A0A177N7T4"/>
<dbReference type="InterPro" id="IPR027417">
    <property type="entry name" value="P-loop_NTPase"/>
</dbReference>